<proteinExistence type="predicted"/>
<name>A0A1L5NQP2_9HYPH</name>
<dbReference type="AlphaFoldDB" id="A0A1L5NQP2"/>
<organism evidence="1 2">
    <name type="scientific">Rhizobium gallicum</name>
    <dbReference type="NCBI Taxonomy" id="56730"/>
    <lineage>
        <taxon>Bacteria</taxon>
        <taxon>Pseudomonadati</taxon>
        <taxon>Pseudomonadota</taxon>
        <taxon>Alphaproteobacteria</taxon>
        <taxon>Hyphomicrobiales</taxon>
        <taxon>Rhizobiaceae</taxon>
        <taxon>Rhizobium/Agrobacterium group</taxon>
        <taxon>Rhizobium</taxon>
    </lineage>
</organism>
<keyword evidence="1" id="KW-0614">Plasmid</keyword>
<dbReference type="EMBL" id="CP017104">
    <property type="protein sequence ID" value="APO70194.1"/>
    <property type="molecule type" value="Genomic_DNA"/>
</dbReference>
<protein>
    <submittedName>
        <fullName evidence="1">Uncharacterized protein</fullName>
    </submittedName>
</protein>
<evidence type="ECO:0000313" key="2">
    <source>
        <dbReference type="Proteomes" id="UP000184749"/>
    </source>
</evidence>
<evidence type="ECO:0000313" key="1">
    <source>
        <dbReference type="EMBL" id="APO70194.1"/>
    </source>
</evidence>
<reference evidence="1 2" key="1">
    <citation type="submission" date="2016-09" db="EMBL/GenBank/DDBJ databases">
        <title>The complete genome sequences of Rhizobium gallicum, symbiovars gallicum and phaseoli, symbionts associated to common bean (Phaseolus vulgaris).</title>
        <authorList>
            <person name="Bustos P."/>
            <person name="Santamaria R.I."/>
            <person name="Perez-Carrascal O.M."/>
            <person name="Juarez S."/>
            <person name="Lozano L."/>
            <person name="Martinez-Flores I."/>
            <person name="Martinez-Romero E."/>
            <person name="Cevallos M."/>
            <person name="Romero D."/>
            <person name="Davila G."/>
            <person name="Gonzalez V."/>
        </authorList>
    </citation>
    <scope>NUCLEOTIDE SEQUENCE [LARGE SCALE GENOMIC DNA]</scope>
    <source>
        <strain evidence="1 2">IE4872</strain>
        <plasmid evidence="2">prgalie4872c</plasmid>
    </source>
</reference>
<gene>
    <name evidence="1" type="ORF">IE4872_PC00164</name>
</gene>
<geneLocation type="plasmid" evidence="2">
    <name>prgalie4872c</name>
</geneLocation>
<sequence length="55" mass="6116">MKDGVNMSAAALDRMHEPHVQLPLWLALTNHHVVSQQVDKAMRQEQKGAAKLALT</sequence>
<dbReference type="Proteomes" id="UP000184749">
    <property type="component" value="Plasmid pRgalIE4872c"/>
</dbReference>
<accession>A0A1L5NQP2</accession>